<dbReference type="AlphaFoldDB" id="A0A0V0YVK3"/>
<name>A0A0V0YVK3_TRIBR</name>
<evidence type="ECO:0000313" key="2">
    <source>
        <dbReference type="Proteomes" id="UP000054653"/>
    </source>
</evidence>
<accession>A0A0V0YVK3</accession>
<proteinExistence type="predicted"/>
<keyword evidence="2" id="KW-1185">Reference proteome</keyword>
<protein>
    <submittedName>
        <fullName evidence="1">Uncharacterized protein</fullName>
    </submittedName>
</protein>
<reference evidence="1 2" key="1">
    <citation type="submission" date="2015-01" db="EMBL/GenBank/DDBJ databases">
        <title>Evolution of Trichinella species and genotypes.</title>
        <authorList>
            <person name="Korhonen P.K."/>
            <person name="Edoardo P."/>
            <person name="Giuseppe L.R."/>
            <person name="Gasser R.B."/>
        </authorList>
    </citation>
    <scope>NUCLEOTIDE SEQUENCE [LARGE SCALE GENOMIC DNA]</scope>
    <source>
        <strain evidence="1">ISS120</strain>
    </source>
</reference>
<comment type="caution">
    <text evidence="1">The sequence shown here is derived from an EMBL/GenBank/DDBJ whole genome shotgun (WGS) entry which is preliminary data.</text>
</comment>
<sequence>MEAPQMQLNYTVETFLHESALAFHLCPLQENTPSHVCPSKTPSN</sequence>
<gene>
    <name evidence="1" type="ORF">T03_3000</name>
</gene>
<organism evidence="1 2">
    <name type="scientific">Trichinella britovi</name>
    <name type="common">Parasitic roundworm</name>
    <dbReference type="NCBI Taxonomy" id="45882"/>
    <lineage>
        <taxon>Eukaryota</taxon>
        <taxon>Metazoa</taxon>
        <taxon>Ecdysozoa</taxon>
        <taxon>Nematoda</taxon>
        <taxon>Enoplea</taxon>
        <taxon>Dorylaimia</taxon>
        <taxon>Trichinellida</taxon>
        <taxon>Trichinellidae</taxon>
        <taxon>Trichinella</taxon>
    </lineage>
</organism>
<evidence type="ECO:0000313" key="1">
    <source>
        <dbReference type="EMBL" id="KRY04322.1"/>
    </source>
</evidence>
<dbReference type="EMBL" id="JYDI01005758">
    <property type="protein sequence ID" value="KRY04322.1"/>
    <property type="molecule type" value="Genomic_DNA"/>
</dbReference>
<dbReference type="Proteomes" id="UP000054653">
    <property type="component" value="Unassembled WGS sequence"/>
</dbReference>